<protein>
    <submittedName>
        <fullName evidence="1">Uncharacterized protein</fullName>
    </submittedName>
</protein>
<dbReference type="AlphaFoldDB" id="A0A078AZ58"/>
<sequence>MQSTISFSSQFDKQLQQQKLMRQYLNNQQSKFKIRLMNHTPELVESLTPTESLTYLPLRAQFQTLTHDQSQLELIKSALLGLPKIDHISPRTPNLIKRTEPLKMKNDNLMKLLMN</sequence>
<reference evidence="1 2" key="1">
    <citation type="submission" date="2014-06" db="EMBL/GenBank/DDBJ databases">
        <authorList>
            <person name="Swart Estienne"/>
        </authorList>
    </citation>
    <scope>NUCLEOTIDE SEQUENCE [LARGE SCALE GENOMIC DNA]</scope>
    <source>
        <strain evidence="1 2">130c</strain>
    </source>
</reference>
<evidence type="ECO:0000313" key="1">
    <source>
        <dbReference type="EMBL" id="CDW87424.1"/>
    </source>
</evidence>
<evidence type="ECO:0000313" key="2">
    <source>
        <dbReference type="Proteomes" id="UP000039865"/>
    </source>
</evidence>
<dbReference type="Proteomes" id="UP000039865">
    <property type="component" value="Unassembled WGS sequence"/>
</dbReference>
<keyword evidence="2" id="KW-1185">Reference proteome</keyword>
<dbReference type="InParanoid" id="A0A078AZ58"/>
<proteinExistence type="predicted"/>
<accession>A0A078AZ58</accession>
<dbReference type="EMBL" id="CCKQ01015597">
    <property type="protein sequence ID" value="CDW87424.1"/>
    <property type="molecule type" value="Genomic_DNA"/>
</dbReference>
<organism evidence="1 2">
    <name type="scientific">Stylonychia lemnae</name>
    <name type="common">Ciliate</name>
    <dbReference type="NCBI Taxonomy" id="5949"/>
    <lineage>
        <taxon>Eukaryota</taxon>
        <taxon>Sar</taxon>
        <taxon>Alveolata</taxon>
        <taxon>Ciliophora</taxon>
        <taxon>Intramacronucleata</taxon>
        <taxon>Spirotrichea</taxon>
        <taxon>Stichotrichia</taxon>
        <taxon>Sporadotrichida</taxon>
        <taxon>Oxytrichidae</taxon>
        <taxon>Stylonychinae</taxon>
        <taxon>Stylonychia</taxon>
    </lineage>
</organism>
<name>A0A078AZ58_STYLE</name>
<gene>
    <name evidence="1" type="primary">Contig10995.g11748</name>
    <name evidence="1" type="ORF">STYLEM_16527</name>
</gene>